<dbReference type="PANTHER" id="PTHR36681:SF3">
    <property type="entry name" value="NUCLEAR GTPASE, GERMINAL CENTER-ASSOCIATED, TANDEM DUPLICATE 3"/>
    <property type="match status" value="1"/>
</dbReference>
<dbReference type="InterPro" id="IPR027417">
    <property type="entry name" value="P-loop_NTPase"/>
</dbReference>
<evidence type="ECO:0000313" key="5">
    <source>
        <dbReference type="Proteomes" id="UP001164746"/>
    </source>
</evidence>
<feature type="compositionally biased region" description="Acidic residues" evidence="2">
    <location>
        <begin position="1290"/>
        <end position="1307"/>
    </location>
</feature>
<feature type="compositionally biased region" description="Polar residues" evidence="2">
    <location>
        <begin position="695"/>
        <end position="704"/>
    </location>
</feature>
<feature type="compositionally biased region" description="Basic and acidic residues" evidence="2">
    <location>
        <begin position="1407"/>
        <end position="1416"/>
    </location>
</feature>
<proteinExistence type="predicted"/>
<evidence type="ECO:0000259" key="3">
    <source>
        <dbReference type="PROSITE" id="PS50006"/>
    </source>
</evidence>
<feature type="region of interest" description="Disordered" evidence="2">
    <location>
        <begin position="558"/>
        <end position="783"/>
    </location>
</feature>
<name>A0ABY7F146_MYAAR</name>
<feature type="region of interest" description="Disordered" evidence="2">
    <location>
        <begin position="203"/>
        <end position="224"/>
    </location>
</feature>
<reference evidence="4" key="1">
    <citation type="submission" date="2022-11" db="EMBL/GenBank/DDBJ databases">
        <title>Centuries of genome instability and evolution in soft-shell clam transmissible cancer (bioRxiv).</title>
        <authorList>
            <person name="Hart S.F.M."/>
            <person name="Yonemitsu M.A."/>
            <person name="Giersch R.M."/>
            <person name="Beal B.F."/>
            <person name="Arriagada G."/>
            <person name="Davis B.W."/>
            <person name="Ostrander E.A."/>
            <person name="Goff S.P."/>
            <person name="Metzger M.J."/>
        </authorList>
    </citation>
    <scope>NUCLEOTIDE SEQUENCE</scope>
    <source>
        <strain evidence="4">MELC-2E11</strain>
        <tissue evidence="4">Siphon/mantle</tissue>
    </source>
</reference>
<feature type="compositionally biased region" description="Acidic residues" evidence="2">
    <location>
        <begin position="2026"/>
        <end position="2045"/>
    </location>
</feature>
<feature type="region of interest" description="Disordered" evidence="2">
    <location>
        <begin position="918"/>
        <end position="946"/>
    </location>
</feature>
<dbReference type="Gene3D" id="2.60.200.20">
    <property type="match status" value="1"/>
</dbReference>
<feature type="domain" description="FHA" evidence="3">
    <location>
        <begin position="36"/>
        <end position="92"/>
    </location>
</feature>
<dbReference type="InterPro" id="IPR008984">
    <property type="entry name" value="SMAD_FHA_dom_sf"/>
</dbReference>
<feature type="compositionally biased region" description="Acidic residues" evidence="2">
    <location>
        <begin position="743"/>
        <end position="752"/>
    </location>
</feature>
<dbReference type="SMART" id="SM00240">
    <property type="entry name" value="FHA"/>
    <property type="match status" value="1"/>
</dbReference>
<feature type="region of interest" description="Disordered" evidence="2">
    <location>
        <begin position="1315"/>
        <end position="1446"/>
    </location>
</feature>
<feature type="compositionally biased region" description="Basic and acidic residues" evidence="2">
    <location>
        <begin position="1315"/>
        <end position="1326"/>
    </location>
</feature>
<feature type="coiled-coil region" evidence="1">
    <location>
        <begin position="1863"/>
        <end position="1981"/>
    </location>
</feature>
<feature type="compositionally biased region" description="Acidic residues" evidence="2">
    <location>
        <begin position="707"/>
        <end position="716"/>
    </location>
</feature>
<dbReference type="PROSITE" id="PS50006">
    <property type="entry name" value="FHA_DOMAIN"/>
    <property type="match status" value="1"/>
</dbReference>
<accession>A0ABY7F146</accession>
<dbReference type="SUPFAM" id="SSF49879">
    <property type="entry name" value="SMAD/FHA domain"/>
    <property type="match status" value="1"/>
</dbReference>
<dbReference type="SUPFAM" id="SSF52540">
    <property type="entry name" value="P-loop containing nucleoside triphosphate hydrolases"/>
    <property type="match status" value="2"/>
</dbReference>
<feature type="compositionally biased region" description="Polar residues" evidence="2">
    <location>
        <begin position="150"/>
        <end position="160"/>
    </location>
</feature>
<protein>
    <submittedName>
        <fullName evidence="4">SLIP-like protein</fullName>
    </submittedName>
</protein>
<feature type="compositionally biased region" description="Basic and acidic residues" evidence="2">
    <location>
        <begin position="761"/>
        <end position="783"/>
    </location>
</feature>
<feature type="region of interest" description="Disordered" evidence="2">
    <location>
        <begin position="145"/>
        <end position="173"/>
    </location>
</feature>
<keyword evidence="5" id="KW-1185">Reference proteome</keyword>
<dbReference type="Pfam" id="PF00350">
    <property type="entry name" value="Dynamin_N"/>
    <property type="match status" value="1"/>
</dbReference>
<feature type="region of interest" description="Disordered" evidence="2">
    <location>
        <begin position="2023"/>
        <end position="2045"/>
    </location>
</feature>
<feature type="region of interest" description="Disordered" evidence="2">
    <location>
        <begin position="309"/>
        <end position="329"/>
    </location>
</feature>
<feature type="region of interest" description="Disordered" evidence="2">
    <location>
        <begin position="352"/>
        <end position="373"/>
    </location>
</feature>
<feature type="compositionally biased region" description="Basic and acidic residues" evidence="2">
    <location>
        <begin position="726"/>
        <end position="742"/>
    </location>
</feature>
<dbReference type="InterPro" id="IPR000253">
    <property type="entry name" value="FHA_dom"/>
</dbReference>
<feature type="region of interest" description="Disordered" evidence="2">
    <location>
        <begin position="812"/>
        <end position="831"/>
    </location>
</feature>
<feature type="compositionally biased region" description="Polar residues" evidence="2">
    <location>
        <begin position="352"/>
        <end position="367"/>
    </location>
</feature>
<dbReference type="PANTHER" id="PTHR36681">
    <property type="entry name" value="NUCLEAR GTPASE, GERMINAL CENTER-ASSOCIATED, TANDEM DUPLICATE 3"/>
    <property type="match status" value="1"/>
</dbReference>
<dbReference type="EMBL" id="CP111019">
    <property type="protein sequence ID" value="WAR13091.1"/>
    <property type="molecule type" value="Genomic_DNA"/>
</dbReference>
<evidence type="ECO:0000313" key="4">
    <source>
        <dbReference type="EMBL" id="WAR13091.1"/>
    </source>
</evidence>
<evidence type="ECO:0000256" key="2">
    <source>
        <dbReference type="SAM" id="MobiDB-lite"/>
    </source>
</evidence>
<dbReference type="Gene3D" id="3.40.50.300">
    <property type="entry name" value="P-loop containing nucleotide triphosphate hydrolases"/>
    <property type="match status" value="1"/>
</dbReference>
<feature type="compositionally biased region" description="Polar residues" evidence="2">
    <location>
        <begin position="1426"/>
        <end position="1446"/>
    </location>
</feature>
<feature type="non-terminal residue" evidence="4">
    <location>
        <position position="1"/>
    </location>
</feature>
<dbReference type="Pfam" id="PF00498">
    <property type="entry name" value="FHA"/>
    <property type="match status" value="1"/>
</dbReference>
<organism evidence="4 5">
    <name type="scientific">Mya arenaria</name>
    <name type="common">Soft-shell clam</name>
    <dbReference type="NCBI Taxonomy" id="6604"/>
    <lineage>
        <taxon>Eukaryota</taxon>
        <taxon>Metazoa</taxon>
        <taxon>Spiralia</taxon>
        <taxon>Lophotrochozoa</taxon>
        <taxon>Mollusca</taxon>
        <taxon>Bivalvia</taxon>
        <taxon>Autobranchia</taxon>
        <taxon>Heteroconchia</taxon>
        <taxon>Euheterodonta</taxon>
        <taxon>Imparidentia</taxon>
        <taxon>Neoheterodontei</taxon>
        <taxon>Myida</taxon>
        <taxon>Myoidea</taxon>
        <taxon>Myidae</taxon>
        <taxon>Mya</taxon>
    </lineage>
</organism>
<gene>
    <name evidence="4" type="ORF">MAR_027271</name>
</gene>
<keyword evidence="1" id="KW-0175">Coiled coil</keyword>
<feature type="region of interest" description="Disordered" evidence="2">
    <location>
        <begin position="1532"/>
        <end position="1552"/>
    </location>
</feature>
<dbReference type="Proteomes" id="UP001164746">
    <property type="component" value="Chromosome 8"/>
</dbReference>
<feature type="compositionally biased region" description="Basic and acidic residues" evidence="2">
    <location>
        <begin position="623"/>
        <end position="656"/>
    </location>
</feature>
<feature type="compositionally biased region" description="Acidic residues" evidence="2">
    <location>
        <begin position="1337"/>
        <end position="1363"/>
    </location>
</feature>
<feature type="compositionally biased region" description="Polar residues" evidence="2">
    <location>
        <begin position="1327"/>
        <end position="1336"/>
    </location>
</feature>
<feature type="compositionally biased region" description="Basic and acidic residues" evidence="2">
    <location>
        <begin position="558"/>
        <end position="576"/>
    </location>
</feature>
<dbReference type="InterPro" id="IPR045063">
    <property type="entry name" value="Dynamin_N"/>
</dbReference>
<feature type="region of interest" description="Disordered" evidence="2">
    <location>
        <begin position="1288"/>
        <end position="1307"/>
    </location>
</feature>
<evidence type="ECO:0000256" key="1">
    <source>
        <dbReference type="SAM" id="Coils"/>
    </source>
</evidence>
<sequence length="2256" mass="251864">MTKNSHGLRQFHLRRIGPAASKSGVADVMDFNKVTCIIGRSVDKVDYVIDSSSYIQSACLSRCHARVVRQEGNQHTLYDDSLNGVFINNIKISGFCVLREGDRVTFGHPTGVRLPSGMRVRQPDSEHQFMFEACCCVQTDQSDPAHEDSTLQQAHSSQEGTFKKPVNPAENKVCPSAREWRTTRHATKTFTPEDVRKLKCSWEEKQETERSHKRSANESPDDKACGRLGNVECVENGATAVDAVCVNTEHIDTATGNQENVETDLNEAAAPNNRVENPSETGAVAIINVPKNCNVMVESNNDDLPFQENEKVRSERGTTQVLEDKHAESSDIEGAFNSIMKEISAIKDAVSGSDSSFSVTPTNSPVANKSKLKSPTKEVSIQTSQSVMVQFVSPSKDACIQTSQPFLGNIGVQVLADETNYKFSESENPLGVCTAEFDDNEQSGFKMTVTTEMHNISVGTENSNLKESDGKAVVDKEYAFANEKVPLSDCLEEHVKSMSEGEKTDASETDDTFYTCVESDPDMANLEQIVDGEVDDDSSEKEVIEMSENTHVEPTVFKDENKEREAGGPCKSKDEEVCNSETGVSLKFTKDTSGGPTENRVKRNENESTEVQQNNAIGNLECFVEHKAPENVQESKEESGPSKDTDDVKVEIKNQSEENDNSDCIIVSTQGSAFDLTELPDIGPTTADSVEKTSDNNLTLSNSIVYDYDDDEDEKVSDEGGYASDYSDKEKDYYESEVYDEKSDYEESDEDCAISPSTEADEAKEQSKNEHVLNDSHEVPKVDTELKMYADNVIDTAMDFDSCNEICDEDFDSKSNSCHNKNKQEENSYENSKLKTIRLVDNVVDMKSSHCDGKSDDVNTMSNSCDNEMEHSEKICAEDTRSDTVSVEEKVVETYVGTNGTPKKQMIERKRHISAEIAENYGNETERKRRCTGENSNKEEKETTSHMNTFNNLKTGLKKVLKLASHVSYKMKSSSKAKADVYLTDLEGSYQQIGKDEGGEESSRHDLPSDVDCIEPVKETMEVFEVGEHSHLGEPVHQTIDPQEINDEKLVETPKDQNDSVCLDTNGKYSENEVMSESLCEKDESVEDKDGYVSAATSIDTEENCALSNVSQEKDDTHTATCVTENEVSFSDASEMKEQEKVASHIFRGESVSGTDDDAETDDNICDESENEFSAADDHEKESATDISNTAIDKVEDSVCYTDDDMDSDNEIMHTSWLKPVSETPSKVRGTAVDLEATFMSPVLKCMDAECHGSKKTQSPVIDRISSNTPIKVKKIDLEDTTSVLSCQFSDDENDDIPTNYDFDEIDFEPGSKEQATIEKDHEQNSDRTPQQNNDSCDSDIDGGTEEEASPLDVLNDDDDDEIQQPPAKESNMDVAFDFCDTESDSEFTEIKQYNGDKQNKSVKRKLISDESDKEMSQSVKAIRLNNESTVKQSTPRKTSSLKSITEFKSPQSIVITRKDKEHHKSFDSPSGLCTQLLDVTQTADLDDLSMTQVSEVKEQLKVKASDTSRPSSSRSKAKDLLEKLRAKMQLKEERLEDDYPSSSPTAGPSTEIEIYNRHQTEAQRELAYVDRHVNSCRTVISELKEMFDGQPTLHSHPRVQAWRQELADVEKRLTFPKTVIAVVGNTGAGKSSLMNAVLDHRSVLPTSGMRACTAVVVEVVQNTTSNSFEADIEFLQRKEWFDELQILLKDLTGLDGKIKKNVPDPASDAYVSYCKVKAVYGRIDSFEILSRIITVTNWLGRVRVIKANNPEAFRRQVEKYIETQDPGAGGQYWPIVKHVRLRMPKCDVCSSGAALVDLPGYLKNCTAVWVVSSIHRAIDDKTAKDLLGENFRRQLLMDGQYGSIAFICTKTDVITPSEIIRSLKLEEKTKEYEDKVETMEAEKVDLDLKIANGNNEVRGLKKSIAALTTEAKELRLNLAEIGSLLEPAEEEQTEEHEALQEYEEELKSKEALIGEHKARMEELLDQKQEASQKILSLDKTLNIERKMIAAICALARNDYSRSQIKRDFKAGLREMKRRAGMLVTDDPEEEEDLYDDDSGDDDDDIGSTADNLRVFCCSSTEYQKMRNLLKDDGPPQVFSDLTDTQIPALRNYVHEMTSIRQRQSVDRLIHNLGRVVFDMHIYTSEGENTCARGGQDARYAIENELKRLDTNLGPVLQKLSADIDGIFDGSVRPKMEEGASTASAEANNTCAKWGAPFIRDKTKDRREGGLHFMTYKATTRRNGVYTSPTFGPVDFNEDLAEPMYRSMTIVWDRAF</sequence>